<name>A0A8S1J8V6_9CHLO</name>
<dbReference type="OrthoDB" id="273917at2759"/>
<protein>
    <submittedName>
        <fullName evidence="2">Uncharacterized protein</fullName>
    </submittedName>
</protein>
<dbReference type="EMBL" id="CAJHUC010002372">
    <property type="protein sequence ID" value="CAD7703716.1"/>
    <property type="molecule type" value="Genomic_DNA"/>
</dbReference>
<organism evidence="2 3">
    <name type="scientific">Ostreobium quekettii</name>
    <dbReference type="NCBI Taxonomy" id="121088"/>
    <lineage>
        <taxon>Eukaryota</taxon>
        <taxon>Viridiplantae</taxon>
        <taxon>Chlorophyta</taxon>
        <taxon>core chlorophytes</taxon>
        <taxon>Ulvophyceae</taxon>
        <taxon>TCBD clade</taxon>
        <taxon>Bryopsidales</taxon>
        <taxon>Ostreobineae</taxon>
        <taxon>Ostreobiaceae</taxon>
        <taxon>Ostreobium</taxon>
    </lineage>
</organism>
<feature type="non-terminal residue" evidence="2">
    <location>
        <position position="73"/>
    </location>
</feature>
<comment type="caution">
    <text evidence="2">The sequence shown here is derived from an EMBL/GenBank/DDBJ whole genome shotgun (WGS) entry which is preliminary data.</text>
</comment>
<feature type="region of interest" description="Disordered" evidence="1">
    <location>
        <begin position="1"/>
        <end position="30"/>
    </location>
</feature>
<dbReference type="Proteomes" id="UP000708148">
    <property type="component" value="Unassembled WGS sequence"/>
</dbReference>
<gene>
    <name evidence="2" type="ORF">OSTQU699_LOCUS9075</name>
</gene>
<keyword evidence="3" id="KW-1185">Reference proteome</keyword>
<sequence length="73" mass="8053">MARSGGAPGWPPAGKAEGGGDDEQRGEIPRELVHRVDQLIKLVRPARASEQRRYAIAEYVRGVITKCFSPEHK</sequence>
<accession>A0A8S1J8V6</accession>
<evidence type="ECO:0000313" key="3">
    <source>
        <dbReference type="Proteomes" id="UP000708148"/>
    </source>
</evidence>
<dbReference type="AlphaFoldDB" id="A0A8S1J8V6"/>
<reference evidence="2" key="1">
    <citation type="submission" date="2020-12" db="EMBL/GenBank/DDBJ databases">
        <authorList>
            <person name="Iha C."/>
        </authorList>
    </citation>
    <scope>NUCLEOTIDE SEQUENCE</scope>
</reference>
<evidence type="ECO:0000313" key="2">
    <source>
        <dbReference type="EMBL" id="CAD7703716.1"/>
    </source>
</evidence>
<evidence type="ECO:0000256" key="1">
    <source>
        <dbReference type="SAM" id="MobiDB-lite"/>
    </source>
</evidence>
<proteinExistence type="predicted"/>